<evidence type="ECO:0000313" key="5">
    <source>
        <dbReference type="EMBL" id="CAJ61315.1"/>
    </source>
</evidence>
<dbReference type="InterPro" id="IPR010090">
    <property type="entry name" value="Phage_tape_meas"/>
</dbReference>
<keyword evidence="2" id="KW-0472">Membrane</keyword>
<dbReference type="NCBIfam" id="TIGR01760">
    <property type="entry name" value="tape_meas_TP901"/>
    <property type="match status" value="1"/>
</dbReference>
<keyword evidence="1" id="KW-1188">Viral release from host cell</keyword>
<dbReference type="EMBL" id="CT573213">
    <property type="protein sequence ID" value="CAJ61315.1"/>
    <property type="molecule type" value="Genomic_DNA"/>
</dbReference>
<feature type="transmembrane region" description="Helical" evidence="2">
    <location>
        <begin position="860"/>
        <end position="882"/>
    </location>
</feature>
<evidence type="ECO:0000313" key="6">
    <source>
        <dbReference type="Proteomes" id="UP000000657"/>
    </source>
</evidence>
<evidence type="ECO:0000256" key="1">
    <source>
        <dbReference type="ARBA" id="ARBA00022612"/>
    </source>
</evidence>
<accession>Q0RMD6</accession>
<gene>
    <name evidence="5" type="ordered locus">FRAAL2669</name>
</gene>
<protein>
    <recommendedName>
        <fullName evidence="7">Phage tail tape measure protein domain-containing protein</fullName>
    </recommendedName>
</protein>
<keyword evidence="2" id="KW-0812">Transmembrane</keyword>
<dbReference type="KEGG" id="fal:FRAAL2669"/>
<keyword evidence="6" id="KW-1185">Reference proteome</keyword>
<feature type="transmembrane region" description="Helical" evidence="2">
    <location>
        <begin position="764"/>
        <end position="782"/>
    </location>
</feature>
<evidence type="ECO:0000256" key="2">
    <source>
        <dbReference type="SAM" id="Phobius"/>
    </source>
</evidence>
<dbReference type="PANTHER" id="PTHR37813:SF1">
    <property type="entry name" value="FELS-2 PROPHAGE PROTEIN"/>
    <property type="match status" value="1"/>
</dbReference>
<organism evidence="5 6">
    <name type="scientific">Frankia alni (strain DSM 45986 / CECT 9034 / ACN14a)</name>
    <dbReference type="NCBI Taxonomy" id="326424"/>
    <lineage>
        <taxon>Bacteria</taxon>
        <taxon>Bacillati</taxon>
        <taxon>Actinomycetota</taxon>
        <taxon>Actinomycetes</taxon>
        <taxon>Frankiales</taxon>
        <taxon>Frankiaceae</taxon>
        <taxon>Frankia</taxon>
    </lineage>
</organism>
<keyword evidence="2" id="KW-1133">Transmembrane helix</keyword>
<name>Q0RMD6_FRAAA</name>
<dbReference type="STRING" id="326424.FRAAL2669"/>
<dbReference type="Pfam" id="PF01464">
    <property type="entry name" value="SLT"/>
    <property type="match status" value="1"/>
</dbReference>
<feature type="transmembrane region" description="Helical" evidence="2">
    <location>
        <begin position="902"/>
        <end position="920"/>
    </location>
</feature>
<dbReference type="eggNOG" id="COG3953">
    <property type="taxonomic scope" value="Bacteria"/>
</dbReference>
<dbReference type="Gene3D" id="1.10.530.10">
    <property type="match status" value="1"/>
</dbReference>
<evidence type="ECO:0008006" key="7">
    <source>
        <dbReference type="Google" id="ProtNLM"/>
    </source>
</evidence>
<dbReference type="eggNOG" id="COG5412">
    <property type="taxonomic scope" value="Bacteria"/>
</dbReference>
<feature type="domain" description="Phage tail tape measure protein" evidence="4">
    <location>
        <begin position="227"/>
        <end position="428"/>
    </location>
</feature>
<evidence type="ECO:0000259" key="3">
    <source>
        <dbReference type="Pfam" id="PF01464"/>
    </source>
</evidence>
<feature type="domain" description="Transglycosylase SLT" evidence="3">
    <location>
        <begin position="1127"/>
        <end position="1197"/>
    </location>
</feature>
<sequence length="1297" mass="136053">MRRAGRRCKAMQSVVGEAWAMVNANTKPALTQINAFFDKAMSRELVIKTRADISQVRASYDQVKVMARDLKPVVRLDVDGRQVMRGLDRVEVMARDMRPTVRLDVDGRQVMRGLDRVDAMARDMRPTVRVNADTAAAQRQVQQLRAEIAGAEAAGSAGAAAVQGGSFLGGGLLGQLKDFAAILGVLEGVHGLATAAHQTQDFEFRLKDLSTGAGEATGNLGMIADGMKSMSTQVGVTAIELEKGIYSIESDGYHGAAALQVLHAAAEGARTGMADMETVSTSLMTVMRSYEIPVGQANRAMSIMVETVAHGGVRMQDMALGMKTIAPVANALHVPLAEVTGAMATITSVTHDAASAGTGMRFMLQSMAAPSREAAAAMAEVGLEVTQVQHSLAEKGLVATLQLIEQHIGTTFPNDAARQVSALHAIVGGTRGFTAAAQLTGPHMQELIANTRDISEAANRAGKNVAGWSTVTSTLRFQVDRAKAGLSTFGIEAGTVVLPMVTLLLKGLLDLAGGIGGTLAAAIRTVSPLWRALIEGFRAGPGADPGSGVLGFLRRLGAFAHSTLHTVRADWDALVGAMRGQALSPQVRSGWLGSLTGDIATARGLWTGFAGGLRGQFQPPTRDPAGTLTLRPGRPAPQGAAGAAAAAGSAVRAVGRQVTPALTLARGGFEGQLNPGEILGWQSVAVRAGRLAREAFDGAGEAIRGMTSAVRLAVGWGERHQALVRSWAVGIGLVVGAIGAWRLATGALAAAQTLLNAVMVANPISLLVIGIGLLVGSLIYAYRHVSWFHDGARAAFSGIETAGREVWSVVSEAISAFIAGPLSWIRGEIGVFVDFWHNNGEQIKALWRETWAIVETDFRVSWAVIFGAIQFALNSLLIYWRITWDLVKGSVVLSWTLIHDAIKTALDLILGIAAIFIDIFTGRWGKLWGDVKSLVSTAFHDVTRFFSDFGSGALTLLYTAGKDIIDGMINGLKDAGKTVWTTIKDIGTSIIDGVKHFFGIKSPSTVMADIGGHIVGGLIKGIVSSGAGMGGIFDKIFSGALQDPWGWVVQHLDDLGSILEKVPGLATGLAKKAASGALSGLEHLGSSALHAIFGGGAEKGLSADLTALITQSLAINGLPASWAPDMARLVQLESGGNARAVNPTAVLGQHATGLVQMLPSTFRAHMLSGFGDIFNPLDNLISSERYIKDTYGSPDRIKNLYSGSYLGYDSGGILPPGHSLVLNATGAGEPAAVFTPGQWQTLQNLASGRSGGAAGPVQLGDIHVYLGDQKITDIIDVRIDHRDRKTAAAFRGGIKRG</sequence>
<proteinExistence type="predicted"/>
<dbReference type="Proteomes" id="UP000000657">
    <property type="component" value="Chromosome"/>
</dbReference>
<reference evidence="5 6" key="1">
    <citation type="journal article" date="2007" name="Genome Res.">
        <title>Genome characteristics of facultatively symbiotic Frankia sp. strains reflect host range and host plant biogeography.</title>
        <authorList>
            <person name="Normand P."/>
            <person name="Lapierre P."/>
            <person name="Tisa L.S."/>
            <person name="Gogarten J.P."/>
            <person name="Alloisio N."/>
            <person name="Bagnarol E."/>
            <person name="Bassi C.A."/>
            <person name="Berry A.M."/>
            <person name="Bickhart D.M."/>
            <person name="Choisne N."/>
            <person name="Couloux A."/>
            <person name="Cournoyer B."/>
            <person name="Cruveiller S."/>
            <person name="Daubin V."/>
            <person name="Demange N."/>
            <person name="Francino M.P."/>
            <person name="Goltsman E."/>
            <person name="Huang Y."/>
            <person name="Kopp O.R."/>
            <person name="Labarre L."/>
            <person name="Lapidus A."/>
            <person name="Lavire C."/>
            <person name="Marechal J."/>
            <person name="Martinez M."/>
            <person name="Mastronunzio J.E."/>
            <person name="Mullin B.C."/>
            <person name="Niemann J."/>
            <person name="Pujic P."/>
            <person name="Rawnsley T."/>
            <person name="Rouy Z."/>
            <person name="Schenowitz C."/>
            <person name="Sellstedt A."/>
            <person name="Tavares F."/>
            <person name="Tomkins J.P."/>
            <person name="Vallenet D."/>
            <person name="Valverde C."/>
            <person name="Wall L.G."/>
            <person name="Wang Y."/>
            <person name="Medigue C."/>
            <person name="Benson D.R."/>
        </authorList>
    </citation>
    <scope>NUCLEOTIDE SEQUENCE [LARGE SCALE GENOMIC DNA]</scope>
    <source>
        <strain evidence="6">DSM 45986 / CECT 9034 / ACN14a</strain>
    </source>
</reference>
<dbReference type="HOGENOM" id="CLU_261737_0_0_11"/>
<dbReference type="InterPro" id="IPR008258">
    <property type="entry name" value="Transglycosylase_SLT_dom_1"/>
</dbReference>
<dbReference type="PANTHER" id="PTHR37813">
    <property type="entry name" value="FELS-2 PROPHAGE PROTEIN"/>
    <property type="match status" value="1"/>
</dbReference>
<dbReference type="eggNOG" id="COG5283">
    <property type="taxonomic scope" value="Bacteria"/>
</dbReference>
<feature type="transmembrane region" description="Helical" evidence="2">
    <location>
        <begin position="727"/>
        <end position="744"/>
    </location>
</feature>
<dbReference type="Pfam" id="PF10145">
    <property type="entry name" value="PhageMin_Tail"/>
    <property type="match status" value="1"/>
</dbReference>
<evidence type="ECO:0000259" key="4">
    <source>
        <dbReference type="Pfam" id="PF10145"/>
    </source>
</evidence>
<dbReference type="SUPFAM" id="SSF53955">
    <property type="entry name" value="Lysozyme-like"/>
    <property type="match status" value="1"/>
</dbReference>
<dbReference type="InterPro" id="IPR023346">
    <property type="entry name" value="Lysozyme-like_dom_sf"/>
</dbReference>